<evidence type="ECO:0000313" key="3">
    <source>
        <dbReference type="Proteomes" id="UP000266677"/>
    </source>
</evidence>
<evidence type="ECO:0000259" key="1">
    <source>
        <dbReference type="Pfam" id="PF18478"/>
    </source>
</evidence>
<protein>
    <recommendedName>
        <fullName evidence="1">VapC45 PIN like domain-containing protein</fullName>
    </recommendedName>
</protein>
<feature type="domain" description="VapC45 PIN like" evidence="1">
    <location>
        <begin position="1"/>
        <end position="78"/>
    </location>
</feature>
<gene>
    <name evidence="2" type="ORF">D5S18_07580</name>
</gene>
<dbReference type="InterPro" id="IPR041375">
    <property type="entry name" value="VapC45_PIN-like"/>
</dbReference>
<dbReference type="Proteomes" id="UP000266677">
    <property type="component" value="Unassembled WGS sequence"/>
</dbReference>
<proteinExistence type="predicted"/>
<dbReference type="OrthoDB" id="3699343at2"/>
<comment type="caution">
    <text evidence="2">The sequence shown here is derived from an EMBL/GenBank/DDBJ whole genome shotgun (WGS) entry which is preliminary data.</text>
</comment>
<sequence>MRFFLDENMPQGMIAHLSSVFKPHEFVGVRELRVKGVEDVELFGRVAAADCHVFITADLAQLTRAAEREACRVAELHWIGVHQVHAPGFHVIAGPTSTLVHALPFALEHMESSSTPQYFKLRKSERANTRIFHSSGYL</sequence>
<dbReference type="RefSeq" id="WP_120039118.1">
    <property type="nucleotide sequence ID" value="NZ_QZFU01000015.1"/>
</dbReference>
<dbReference type="AlphaFoldDB" id="A0A3A4KVR4"/>
<dbReference type="Pfam" id="PF18478">
    <property type="entry name" value="PIN_10"/>
    <property type="match status" value="1"/>
</dbReference>
<evidence type="ECO:0000313" key="2">
    <source>
        <dbReference type="EMBL" id="RJO77594.1"/>
    </source>
</evidence>
<accession>A0A3A4KVR4</accession>
<organism evidence="2 3">
    <name type="scientific">Nocardia panacis</name>
    <dbReference type="NCBI Taxonomy" id="2340916"/>
    <lineage>
        <taxon>Bacteria</taxon>
        <taxon>Bacillati</taxon>
        <taxon>Actinomycetota</taxon>
        <taxon>Actinomycetes</taxon>
        <taxon>Mycobacteriales</taxon>
        <taxon>Nocardiaceae</taxon>
        <taxon>Nocardia</taxon>
    </lineage>
</organism>
<name>A0A3A4KVR4_9NOCA</name>
<dbReference type="EMBL" id="QZFU01000015">
    <property type="protein sequence ID" value="RJO77594.1"/>
    <property type="molecule type" value="Genomic_DNA"/>
</dbReference>
<keyword evidence="3" id="KW-1185">Reference proteome</keyword>
<reference evidence="2 3" key="1">
    <citation type="submission" date="2018-09" db="EMBL/GenBank/DDBJ databases">
        <title>YIM PH21274 draft genome.</title>
        <authorList>
            <person name="Miao C."/>
        </authorList>
    </citation>
    <scope>NUCLEOTIDE SEQUENCE [LARGE SCALE GENOMIC DNA]</scope>
    <source>
        <strain evidence="2 3">YIM PH 21724</strain>
    </source>
</reference>